<evidence type="ECO:0000256" key="3">
    <source>
        <dbReference type="ARBA" id="ARBA00023015"/>
    </source>
</evidence>
<dbReference type="PANTHER" id="PTHR15633">
    <property type="entry name" value="NUCLEOLAR PROTEIN 11"/>
    <property type="match status" value="1"/>
</dbReference>
<comment type="subcellular location">
    <subcellularLocation>
        <location evidence="1">Nucleus</location>
        <location evidence="1">Nucleolus</location>
    </subcellularLocation>
</comment>
<reference evidence="9 10" key="1">
    <citation type="journal article" date="2020" name="G3 (Bethesda)">
        <title>Draft Genome of the Common Snapping Turtle, Chelydra serpentina, a Model for Phenotypic Plasticity in Reptiles.</title>
        <authorList>
            <person name="Das D."/>
            <person name="Singh S.K."/>
            <person name="Bierstedt J."/>
            <person name="Erickson A."/>
            <person name="Galli G.L.J."/>
            <person name="Crossley D.A. 2nd"/>
            <person name="Rhen T."/>
        </authorList>
    </citation>
    <scope>NUCLEOTIDE SEQUENCE [LARGE SCALE GENOMIC DNA]</scope>
    <source>
        <strain evidence="9">KW</strain>
    </source>
</reference>
<dbReference type="OrthoDB" id="6502630at2759"/>
<feature type="domain" description="Nucleolar protein 11 C-terminal" evidence="8">
    <location>
        <begin position="450"/>
        <end position="766"/>
    </location>
</feature>
<dbReference type="GO" id="GO:0003723">
    <property type="term" value="F:RNA binding"/>
    <property type="evidence" value="ECO:0007669"/>
    <property type="project" value="TreeGrafter"/>
</dbReference>
<dbReference type="GO" id="GO:0005730">
    <property type="term" value="C:nucleolus"/>
    <property type="evidence" value="ECO:0007669"/>
    <property type="project" value="UniProtKB-SubCell"/>
</dbReference>
<evidence type="ECO:0000259" key="8">
    <source>
        <dbReference type="Pfam" id="PF20998"/>
    </source>
</evidence>
<keyword evidence="6" id="KW-0539">Nucleus</keyword>
<dbReference type="Proteomes" id="UP000765507">
    <property type="component" value="Unassembled WGS sequence"/>
</dbReference>
<keyword evidence="3" id="KW-0805">Transcription regulation</keyword>
<name>A0A8T1T821_CHESE</name>
<sequence>HSFRAVDSRRFPSLAVCGGSLAERGLASFPSSRERRRLCKMAALCEEFTLCGLIASAGAGAGQGILGLEPGPDPDRVLLTDRGRTATLYKVSDQKPLGCWSVKQDQTITCPAVCNFETGEYIAVHDDKVLRIWKDEDVNLDKVFRATLTADVYRIHSVPHTEPLVLFKGGAVRTLDALLAAPQQEIENVISDEVIRWSEAFMETQQPVLIFTTEKNGNYFVYVQKVNPNILHKYKLEQEESFHPLSFTAYTKNKILTLLCLYSNGCVYKLLMSLQQSVPEEEQILSKSLLLKMVVSDTVLKGASLAILDKDHVAVLGCLDSPPNIAKECLSIWNTKFQTLQTSKELPQGTSGQLWCYGEKFFLTHGKVLTVIVYKCETSSLATAVGKLKDTQTSGMRTVSSYVNWNTLQEEDLASPHAQQSVAAKTESKRTLRSRRNNVAKLQRDTLTVEQLLSDIKDSSQHDIEEELRQFLSNAQMSDFQATVGYIITGLVNRCKTEPTFYPRHCLVQLIQTQGLSYSLCPDLMAVALDKTDVHLLQLCLQQFPDVPEAVTCACLKSFLSISDDSLQGTNVNLDSVISFIDITPNDQVEKQTETVQNGFSSALMEDDSCDIQLTQKPHVVDTEELCPVGPQKAALLNAILHSAYSETFLLPHLKDLSAQQVILFLRYLQFLYIKCSEKVSTDFPGMLSPTINQIMDWMCLLLDAHFTVVVMLPEAKGLLFSLHKFVRAQVRFCSELNKIEGSLQELQRIKHQKDFGLYSIEMLELV</sequence>
<proteinExistence type="predicted"/>
<gene>
    <name evidence="9" type="primary">NOL11</name>
    <name evidence="9" type="ORF">G0U57_011217</name>
</gene>
<dbReference type="InterPro" id="IPR012584">
    <property type="entry name" value="NOL11_N"/>
</dbReference>
<keyword evidence="2" id="KW-0698">rRNA processing</keyword>
<keyword evidence="4" id="KW-0010">Activator</keyword>
<dbReference type="Pfam" id="PF20998">
    <property type="entry name" value="Nol11_C"/>
    <property type="match status" value="1"/>
</dbReference>
<evidence type="ECO:0000256" key="6">
    <source>
        <dbReference type="ARBA" id="ARBA00023242"/>
    </source>
</evidence>
<evidence type="ECO:0000256" key="4">
    <source>
        <dbReference type="ARBA" id="ARBA00023159"/>
    </source>
</evidence>
<feature type="non-terminal residue" evidence="9">
    <location>
        <position position="1"/>
    </location>
</feature>
<organism evidence="9 10">
    <name type="scientific">Chelydra serpentina</name>
    <name type="common">Snapping turtle</name>
    <name type="synonym">Testudo serpentina</name>
    <dbReference type="NCBI Taxonomy" id="8475"/>
    <lineage>
        <taxon>Eukaryota</taxon>
        <taxon>Metazoa</taxon>
        <taxon>Chordata</taxon>
        <taxon>Craniata</taxon>
        <taxon>Vertebrata</taxon>
        <taxon>Euteleostomi</taxon>
        <taxon>Archelosauria</taxon>
        <taxon>Testudinata</taxon>
        <taxon>Testudines</taxon>
        <taxon>Cryptodira</taxon>
        <taxon>Durocryptodira</taxon>
        <taxon>Americhelydia</taxon>
        <taxon>Chelydroidea</taxon>
        <taxon>Chelydridae</taxon>
        <taxon>Chelydra</taxon>
    </lineage>
</organism>
<dbReference type="AlphaFoldDB" id="A0A8T1T821"/>
<dbReference type="InterPro" id="IPR036322">
    <property type="entry name" value="WD40_repeat_dom_sf"/>
</dbReference>
<evidence type="ECO:0000259" key="7">
    <source>
        <dbReference type="Pfam" id="PF08168"/>
    </source>
</evidence>
<evidence type="ECO:0000256" key="2">
    <source>
        <dbReference type="ARBA" id="ARBA00022552"/>
    </source>
</evidence>
<dbReference type="GO" id="GO:0030490">
    <property type="term" value="P:maturation of SSU-rRNA"/>
    <property type="evidence" value="ECO:0007669"/>
    <property type="project" value="InterPro"/>
</dbReference>
<comment type="caution">
    <text evidence="9">The sequence shown here is derived from an EMBL/GenBank/DDBJ whole genome shotgun (WGS) entry which is preliminary data.</text>
</comment>
<evidence type="ECO:0000256" key="5">
    <source>
        <dbReference type="ARBA" id="ARBA00023163"/>
    </source>
</evidence>
<keyword evidence="10" id="KW-1185">Reference proteome</keyword>
<evidence type="ECO:0000313" key="9">
    <source>
        <dbReference type="EMBL" id="KAG6936934.1"/>
    </source>
</evidence>
<keyword evidence="5" id="KW-0804">Transcription</keyword>
<dbReference type="PANTHER" id="PTHR15633:SF2">
    <property type="entry name" value="NUCLEOLAR PROTEIN 11"/>
    <property type="match status" value="1"/>
</dbReference>
<dbReference type="InterPro" id="IPR042859">
    <property type="entry name" value="NOL11"/>
</dbReference>
<dbReference type="EMBL" id="JAHGAV010000029">
    <property type="protein sequence ID" value="KAG6936934.1"/>
    <property type="molecule type" value="Genomic_DNA"/>
</dbReference>
<protein>
    <submittedName>
        <fullName evidence="9">Nucleolar protein 11</fullName>
    </submittedName>
</protein>
<accession>A0A8T1T821</accession>
<dbReference type="Pfam" id="PF08168">
    <property type="entry name" value="NOL11_N"/>
    <property type="match status" value="1"/>
</dbReference>
<feature type="domain" description="Nucleolar protein 11 N-terminal" evidence="7">
    <location>
        <begin position="41"/>
        <end position="375"/>
    </location>
</feature>
<dbReference type="InterPro" id="IPR048897">
    <property type="entry name" value="Nol11_C"/>
</dbReference>
<evidence type="ECO:0000313" key="10">
    <source>
        <dbReference type="Proteomes" id="UP000765507"/>
    </source>
</evidence>
<evidence type="ECO:0000256" key="1">
    <source>
        <dbReference type="ARBA" id="ARBA00004604"/>
    </source>
</evidence>
<dbReference type="SUPFAM" id="SSF50978">
    <property type="entry name" value="WD40 repeat-like"/>
    <property type="match status" value="1"/>
</dbReference>